<dbReference type="GO" id="GO:0042594">
    <property type="term" value="P:response to starvation"/>
    <property type="evidence" value="ECO:0007669"/>
    <property type="project" value="TreeGrafter"/>
</dbReference>
<dbReference type="EMBL" id="NMOS02000005">
    <property type="protein sequence ID" value="RDH40680.1"/>
    <property type="molecule type" value="Genomic_DNA"/>
</dbReference>
<dbReference type="SUPFAM" id="SSF81301">
    <property type="entry name" value="Nucleotidyltransferase"/>
    <property type="match status" value="1"/>
</dbReference>
<dbReference type="InterPro" id="IPR002912">
    <property type="entry name" value="ACT_dom"/>
</dbReference>
<dbReference type="Gene3D" id="3.30.70.260">
    <property type="match status" value="1"/>
</dbReference>
<reference evidence="9 10" key="1">
    <citation type="journal article" date="2017" name="Int. J. Syst. Evol. Microbiol.">
        <title>Aquarickettsiella crustaci n. gen. n. sp. (Gammaproteobacteria: Legionellales: Coxiellaceae); a bacterial pathogen of the freshwater crustacean: Gammarus fossarum (Malacostraca: Amphipoda).</title>
        <authorList>
            <person name="Bojko J."/>
            <person name="Dunn A.M."/>
            <person name="Stebbing P.D."/>
            <person name="Van Aerle R."/>
            <person name="Bacela-Spychalska K."/>
            <person name="Bean T.P."/>
            <person name="Stentiford G.D."/>
        </authorList>
    </citation>
    <scope>NUCLEOTIDE SEQUENCE [LARGE SCALE GENOMIC DNA]</scope>
    <source>
        <strain evidence="9">RA15029</strain>
    </source>
</reference>
<dbReference type="AlphaFoldDB" id="A0A370CJE0"/>
<dbReference type="InterPro" id="IPR045865">
    <property type="entry name" value="ACT-like_dom_sf"/>
</dbReference>
<dbReference type="CDD" id="cd05399">
    <property type="entry name" value="NT_Rel-Spo_like"/>
    <property type="match status" value="1"/>
</dbReference>
<keyword evidence="10" id="KW-1185">Reference proteome</keyword>
<dbReference type="GO" id="GO:0015949">
    <property type="term" value="P:nucleobase-containing small molecule interconversion"/>
    <property type="evidence" value="ECO:0007669"/>
    <property type="project" value="UniProtKB-ARBA"/>
</dbReference>
<comment type="pathway">
    <text evidence="2">Purine metabolism.</text>
</comment>
<dbReference type="InterPro" id="IPR012676">
    <property type="entry name" value="TGS-like"/>
</dbReference>
<dbReference type="PANTHER" id="PTHR21262:SF31">
    <property type="entry name" value="GTP PYROPHOSPHOKINASE"/>
    <property type="match status" value="1"/>
</dbReference>
<dbReference type="GO" id="GO:0005886">
    <property type="term" value="C:plasma membrane"/>
    <property type="evidence" value="ECO:0007669"/>
    <property type="project" value="TreeGrafter"/>
</dbReference>
<dbReference type="GO" id="GO:0016301">
    <property type="term" value="F:kinase activity"/>
    <property type="evidence" value="ECO:0007669"/>
    <property type="project" value="UniProtKB-KW"/>
</dbReference>
<dbReference type="GO" id="GO:0008893">
    <property type="term" value="F:guanosine-3',5'-bis(diphosphate) 3'-diphosphatase activity"/>
    <property type="evidence" value="ECO:0007669"/>
    <property type="project" value="TreeGrafter"/>
</dbReference>
<protein>
    <recommendedName>
        <fullName evidence="1">GTP pyrophosphokinase</fullName>
    </recommendedName>
    <alternativeName>
        <fullName evidence="4">(p)ppGpp synthase</fullName>
    </alternativeName>
    <alternativeName>
        <fullName evidence="3">ATP:GTP 3'-pyrophosphotransferase</fullName>
    </alternativeName>
    <alternativeName>
        <fullName evidence="5">ppGpp synthase I</fullName>
    </alternativeName>
</protein>
<dbReference type="InterPro" id="IPR007685">
    <property type="entry name" value="RelA_SpoT"/>
</dbReference>
<evidence type="ECO:0000256" key="5">
    <source>
        <dbReference type="ARBA" id="ARBA00033308"/>
    </source>
</evidence>
<dbReference type="SUPFAM" id="SSF109604">
    <property type="entry name" value="HD-domain/PDEase-like"/>
    <property type="match status" value="1"/>
</dbReference>
<dbReference type="SUPFAM" id="SSF55021">
    <property type="entry name" value="ACT-like"/>
    <property type="match status" value="1"/>
</dbReference>
<dbReference type="Gene3D" id="1.10.3210.10">
    <property type="entry name" value="Hypothetical protein af1432"/>
    <property type="match status" value="1"/>
</dbReference>
<dbReference type="Gene3D" id="3.10.20.30">
    <property type="match status" value="1"/>
</dbReference>
<evidence type="ECO:0000259" key="8">
    <source>
        <dbReference type="PROSITE" id="PS51880"/>
    </source>
</evidence>
<dbReference type="InterPro" id="IPR004811">
    <property type="entry name" value="RelA/Spo_fam"/>
</dbReference>
<dbReference type="CDD" id="cd01668">
    <property type="entry name" value="TGS_RSH"/>
    <property type="match status" value="1"/>
</dbReference>
<evidence type="ECO:0000313" key="10">
    <source>
        <dbReference type="Proteomes" id="UP000226429"/>
    </source>
</evidence>
<dbReference type="NCBIfam" id="NF008124">
    <property type="entry name" value="PRK10872.1"/>
    <property type="match status" value="1"/>
</dbReference>
<comment type="function">
    <text evidence="6">In eubacteria ppGpp (guanosine 3'-diphosphate 5'-diphosphate) is a mediator of the stringent response that coordinates a variety of cellular activities in response to changes in nutritional abundance.</text>
</comment>
<evidence type="ECO:0000256" key="3">
    <source>
        <dbReference type="ARBA" id="ARBA00029754"/>
    </source>
</evidence>
<gene>
    <name evidence="9" type="ORF">CFE62_002675</name>
</gene>
<comment type="similarity">
    <text evidence="6">Belongs to the relA/spoT family.</text>
</comment>
<dbReference type="FunFam" id="3.30.460.10:FF:000001">
    <property type="entry name" value="GTP pyrophosphokinase RelA"/>
    <property type="match status" value="1"/>
</dbReference>
<evidence type="ECO:0000313" key="9">
    <source>
        <dbReference type="EMBL" id="RDH40680.1"/>
    </source>
</evidence>
<dbReference type="PANTHER" id="PTHR21262">
    <property type="entry name" value="GUANOSINE-3',5'-BIS DIPHOSPHATE 3'-PYROPHOSPHOHYDROLASE"/>
    <property type="match status" value="1"/>
</dbReference>
<dbReference type="CDD" id="cd04876">
    <property type="entry name" value="ACT_RelA-SpoT"/>
    <property type="match status" value="1"/>
</dbReference>
<evidence type="ECO:0000256" key="1">
    <source>
        <dbReference type="ARBA" id="ARBA00019852"/>
    </source>
</evidence>
<feature type="domain" description="ACT" evidence="7">
    <location>
        <begin position="661"/>
        <end position="736"/>
    </location>
</feature>
<dbReference type="FunFam" id="3.10.20.30:FF:000002">
    <property type="entry name" value="GTP pyrophosphokinase (RelA/SpoT)"/>
    <property type="match status" value="1"/>
</dbReference>
<dbReference type="GO" id="GO:0015969">
    <property type="term" value="P:guanosine tetraphosphate metabolic process"/>
    <property type="evidence" value="ECO:0007669"/>
    <property type="project" value="InterPro"/>
</dbReference>
<evidence type="ECO:0000256" key="6">
    <source>
        <dbReference type="RuleBase" id="RU003847"/>
    </source>
</evidence>
<organism evidence="9 10">
    <name type="scientific">Candidatus Aquirickettsiella gammari</name>
    <dbReference type="NCBI Taxonomy" id="2016198"/>
    <lineage>
        <taxon>Bacteria</taxon>
        <taxon>Pseudomonadati</taxon>
        <taxon>Pseudomonadota</taxon>
        <taxon>Gammaproteobacteria</taxon>
        <taxon>Legionellales</taxon>
        <taxon>Coxiellaceae</taxon>
        <taxon>Candidatus Aquirickettsiella</taxon>
    </lineage>
</organism>
<keyword evidence="9" id="KW-0808">Transferase</keyword>
<reference evidence="9 10" key="2">
    <citation type="journal article" date="2018" name="J. Invertebr. Pathol.">
        <title>'Candidatus Aquirickettsiella gammari' (Gammaproteobacteria: Legionellales: Coxiellaceae): A bacterial pathogen of the freshwater crustacean Gammarus fossarum (Malacostraca: Amphipoda).</title>
        <authorList>
            <person name="Bojko J."/>
            <person name="Dunn A.M."/>
            <person name="Stebbing P.D."/>
            <person name="van Aerle R."/>
            <person name="Bacela-Spychalska K."/>
            <person name="Bean T.P."/>
            <person name="Urrutia A."/>
            <person name="Stentiford G.D."/>
        </authorList>
    </citation>
    <scope>NUCLEOTIDE SEQUENCE [LARGE SCALE GENOMIC DNA]</scope>
    <source>
        <strain evidence="9">RA15029</strain>
    </source>
</reference>
<dbReference type="Pfam" id="PF13291">
    <property type="entry name" value="ACT_4"/>
    <property type="match status" value="1"/>
</dbReference>
<proteinExistence type="inferred from homology"/>
<dbReference type="SUPFAM" id="SSF81271">
    <property type="entry name" value="TGS-like"/>
    <property type="match status" value="1"/>
</dbReference>
<dbReference type="InterPro" id="IPR012675">
    <property type="entry name" value="Beta-grasp_dom_sf"/>
</dbReference>
<dbReference type="InterPro" id="IPR043519">
    <property type="entry name" value="NT_sf"/>
</dbReference>
<dbReference type="Pfam" id="PF13328">
    <property type="entry name" value="HD_4"/>
    <property type="match status" value="1"/>
</dbReference>
<dbReference type="PROSITE" id="PS51880">
    <property type="entry name" value="TGS"/>
    <property type="match status" value="1"/>
</dbReference>
<dbReference type="Proteomes" id="UP000226429">
    <property type="component" value="Unassembled WGS sequence"/>
</dbReference>
<evidence type="ECO:0000259" key="7">
    <source>
        <dbReference type="PROSITE" id="PS51671"/>
    </source>
</evidence>
<evidence type="ECO:0000256" key="4">
    <source>
        <dbReference type="ARBA" id="ARBA00032407"/>
    </source>
</evidence>
<dbReference type="SMART" id="SM00954">
    <property type="entry name" value="RelA_SpoT"/>
    <property type="match status" value="1"/>
</dbReference>
<name>A0A370CJE0_9COXI</name>
<dbReference type="PROSITE" id="PS51671">
    <property type="entry name" value="ACT"/>
    <property type="match status" value="1"/>
</dbReference>
<comment type="caution">
    <text evidence="9">The sequence shown here is derived from an EMBL/GenBank/DDBJ whole genome shotgun (WGS) entry which is preliminary data.</text>
</comment>
<sequence length="737" mass="83553">MVKIKNSLYLNNDGSINLETWLHHAAMQRSQEDFKLIRQASILSQIVGESRTTPTHVSCLQQGLTMAEILLDLHLDKETIAASLVYSCVNYAELCPETVNEHLGPHVAKIIAGAKQMNAIRIASTATNLHQTQLENIRKMLLAMVEDMRVVLIKLAERTATMRTLDTLEQETRQSYARETIDIYAPLANRLGVGQLQWELEDLSLHYLEPKIYAQIAQLLQERLIDRESYVQIILTQLRNILGNAQLLNFEVYGRVKHIHSIYRKMQQKKLKFEQLYDLNAIRILVNTVKDCYNVLSIIHSLWSPLSEQFDDYIATPKSNGYRSIHTAVLGPGEKILEIQIRTHQMHQESEHGLAAHWQYKENSQQQKASYQTKIAWLRQVLEWQKELVKRGKATVPGLTTVLDDRVYVFTPNGDILDLPKGSTSLDFAYHIHSEVGHRCRGAKINGAIVPLTYQLKIGDQIEILTAKQGSPSLDWLNPNLGYLYTARAKAKAHHWFKTQDYEKHLINGEDLFNKEIQRLGLTTVDQEKLAHKLHFKTKKEMMAALGSGDLRLAQLLNAIQAQEKQPESRSLVETEILLGKPRNSLPEGITVAGVTDLLTQTAGCCKPVPGDPIRGFITQSRGIILHRDDCTHLLNLEPEKHNRLVEADWGEIASQVYPVDICVEAYDRPGLLRDVSTLIANEKLNLLALNLSSNKPDPKAYIKLTVEIPSLPSLGKVLDRIKQIPNVIDVRRQIIN</sequence>
<accession>A0A370CJE0</accession>
<evidence type="ECO:0000256" key="2">
    <source>
        <dbReference type="ARBA" id="ARBA00025704"/>
    </source>
</evidence>
<dbReference type="Gene3D" id="3.30.460.10">
    <property type="entry name" value="Beta Polymerase, domain 2"/>
    <property type="match status" value="1"/>
</dbReference>
<dbReference type="Pfam" id="PF02824">
    <property type="entry name" value="TGS"/>
    <property type="match status" value="1"/>
</dbReference>
<dbReference type="Pfam" id="PF04607">
    <property type="entry name" value="RelA_SpoT"/>
    <property type="match status" value="1"/>
</dbReference>
<dbReference type="InterPro" id="IPR033655">
    <property type="entry name" value="TGS_RelA/SpoT"/>
</dbReference>
<dbReference type="NCBIfam" id="TIGR00691">
    <property type="entry name" value="spoT_relA"/>
    <property type="match status" value="1"/>
</dbReference>
<dbReference type="InterPro" id="IPR004095">
    <property type="entry name" value="TGS"/>
</dbReference>
<feature type="domain" description="TGS" evidence="8">
    <location>
        <begin position="405"/>
        <end position="466"/>
    </location>
</feature>
<dbReference type="GO" id="GO:0008728">
    <property type="term" value="F:GTP diphosphokinase activity"/>
    <property type="evidence" value="ECO:0007669"/>
    <property type="project" value="TreeGrafter"/>
</dbReference>